<keyword evidence="4" id="KW-0255">Endonuclease</keyword>
<dbReference type="EMBL" id="VIEB01000056">
    <property type="protein sequence ID" value="TQE09534.1"/>
    <property type="molecule type" value="Genomic_DNA"/>
</dbReference>
<evidence type="ECO:0000256" key="1">
    <source>
        <dbReference type="ARBA" id="ARBA00022679"/>
    </source>
</evidence>
<proteinExistence type="predicted"/>
<organism evidence="8 9">
    <name type="scientific">Malus baccata</name>
    <name type="common">Siberian crab apple</name>
    <name type="synonym">Pyrus baccata</name>
    <dbReference type="NCBI Taxonomy" id="106549"/>
    <lineage>
        <taxon>Eukaryota</taxon>
        <taxon>Viridiplantae</taxon>
        <taxon>Streptophyta</taxon>
        <taxon>Embryophyta</taxon>
        <taxon>Tracheophyta</taxon>
        <taxon>Spermatophyta</taxon>
        <taxon>Magnoliopsida</taxon>
        <taxon>eudicotyledons</taxon>
        <taxon>Gunneridae</taxon>
        <taxon>Pentapetalae</taxon>
        <taxon>rosids</taxon>
        <taxon>fabids</taxon>
        <taxon>Rosales</taxon>
        <taxon>Rosaceae</taxon>
        <taxon>Amygdaloideae</taxon>
        <taxon>Maleae</taxon>
        <taxon>Malus</taxon>
    </lineage>
</organism>
<name>A0A540NER1_MALBA</name>
<keyword evidence="1" id="KW-0808">Transferase</keyword>
<keyword evidence="5" id="KW-0378">Hydrolase</keyword>
<evidence type="ECO:0000256" key="4">
    <source>
        <dbReference type="ARBA" id="ARBA00022759"/>
    </source>
</evidence>
<evidence type="ECO:0000313" key="9">
    <source>
        <dbReference type="Proteomes" id="UP000315295"/>
    </source>
</evidence>
<dbReference type="AlphaFoldDB" id="A0A540NER1"/>
<dbReference type="CDD" id="cd09274">
    <property type="entry name" value="RNase_HI_RT_Ty3"/>
    <property type="match status" value="1"/>
</dbReference>
<protein>
    <recommendedName>
        <fullName evidence="7">Reverse transcriptase RNase H-like domain-containing protein</fullName>
    </recommendedName>
</protein>
<keyword evidence="3" id="KW-0540">Nuclease</keyword>
<dbReference type="GO" id="GO:0003964">
    <property type="term" value="F:RNA-directed DNA polymerase activity"/>
    <property type="evidence" value="ECO:0007669"/>
    <property type="project" value="UniProtKB-KW"/>
</dbReference>
<sequence length="172" mass="20055">MMAIVFTVQKWHPYLLGHPFTILTDHQTLKYFLNQRITTPTQQKWLLKLLGYNYTLEYWPSSLNTIADALSRQQECPALIGLSLPIFDSISEIQAEYAQDSKASALLHAFHNNQQSRAYFSFHMDLLYYRGGIFTVASSPWRHRILQEFCSSPAAVRSGFLQTYKRVRRNFN</sequence>
<comment type="caution">
    <text evidence="8">The sequence shown here is derived from an EMBL/GenBank/DDBJ whole genome shotgun (WGS) entry which is preliminary data.</text>
</comment>
<evidence type="ECO:0000256" key="2">
    <source>
        <dbReference type="ARBA" id="ARBA00022695"/>
    </source>
</evidence>
<evidence type="ECO:0000256" key="6">
    <source>
        <dbReference type="ARBA" id="ARBA00022918"/>
    </source>
</evidence>
<gene>
    <name evidence="8" type="ORF">C1H46_004882</name>
</gene>
<keyword evidence="2" id="KW-0548">Nucleotidyltransferase</keyword>
<accession>A0A540NER1</accession>
<feature type="domain" description="Reverse transcriptase RNase H-like" evidence="7">
    <location>
        <begin position="1"/>
        <end position="52"/>
    </location>
</feature>
<dbReference type="Proteomes" id="UP000315295">
    <property type="component" value="Unassembled WGS sequence"/>
</dbReference>
<keyword evidence="6" id="KW-0695">RNA-directed DNA polymerase</keyword>
<evidence type="ECO:0000256" key="5">
    <source>
        <dbReference type="ARBA" id="ARBA00022801"/>
    </source>
</evidence>
<dbReference type="InterPro" id="IPR041373">
    <property type="entry name" value="RT_RNaseH"/>
</dbReference>
<dbReference type="Pfam" id="PF17917">
    <property type="entry name" value="RT_RNaseH"/>
    <property type="match status" value="1"/>
</dbReference>
<dbReference type="PANTHER" id="PTHR34072">
    <property type="entry name" value="ENZYMATIC POLYPROTEIN-RELATED"/>
    <property type="match status" value="1"/>
</dbReference>
<dbReference type="STRING" id="106549.A0A540NER1"/>
<evidence type="ECO:0000313" key="8">
    <source>
        <dbReference type="EMBL" id="TQE09534.1"/>
    </source>
</evidence>
<dbReference type="InterPro" id="IPR043502">
    <property type="entry name" value="DNA/RNA_pol_sf"/>
</dbReference>
<dbReference type="PANTHER" id="PTHR34072:SF55">
    <property type="entry name" value="DNA_RNA POLYMERASES SUPERFAMILY PROTEIN"/>
    <property type="match status" value="1"/>
</dbReference>
<dbReference type="SUPFAM" id="SSF56672">
    <property type="entry name" value="DNA/RNA polymerases"/>
    <property type="match status" value="1"/>
</dbReference>
<dbReference type="GO" id="GO:0016787">
    <property type="term" value="F:hydrolase activity"/>
    <property type="evidence" value="ECO:0007669"/>
    <property type="project" value="UniProtKB-KW"/>
</dbReference>
<reference evidence="8 9" key="1">
    <citation type="journal article" date="2019" name="G3 (Bethesda)">
        <title>Sequencing of a Wild Apple (Malus baccata) Genome Unravels the Differences Between Cultivated and Wild Apple Species Regarding Disease Resistance and Cold Tolerance.</title>
        <authorList>
            <person name="Chen X."/>
        </authorList>
    </citation>
    <scope>NUCLEOTIDE SEQUENCE [LARGE SCALE GENOMIC DNA]</scope>
    <source>
        <strain evidence="9">cv. Shandingzi</strain>
        <tissue evidence="8">Leaves</tissue>
    </source>
</reference>
<evidence type="ECO:0000259" key="7">
    <source>
        <dbReference type="Pfam" id="PF17917"/>
    </source>
</evidence>
<dbReference type="GO" id="GO:0004519">
    <property type="term" value="F:endonuclease activity"/>
    <property type="evidence" value="ECO:0007669"/>
    <property type="project" value="UniProtKB-KW"/>
</dbReference>
<evidence type="ECO:0000256" key="3">
    <source>
        <dbReference type="ARBA" id="ARBA00022722"/>
    </source>
</evidence>
<keyword evidence="9" id="KW-1185">Reference proteome</keyword>